<gene>
    <name evidence="2" type="ORF">A2Y75_08525</name>
</gene>
<name>A0A1F2WMW1_9ACTN</name>
<proteinExistence type="predicted"/>
<evidence type="ECO:0000313" key="3">
    <source>
        <dbReference type="Proteomes" id="UP000177876"/>
    </source>
</evidence>
<dbReference type="EMBL" id="MELK01000025">
    <property type="protein sequence ID" value="OFW58194.1"/>
    <property type="molecule type" value="Genomic_DNA"/>
</dbReference>
<reference evidence="2 3" key="1">
    <citation type="journal article" date="2016" name="Nat. Commun.">
        <title>Thousands of microbial genomes shed light on interconnected biogeochemical processes in an aquifer system.</title>
        <authorList>
            <person name="Anantharaman K."/>
            <person name="Brown C.T."/>
            <person name="Hug L.A."/>
            <person name="Sharon I."/>
            <person name="Castelle C.J."/>
            <person name="Probst A.J."/>
            <person name="Thomas B.C."/>
            <person name="Singh A."/>
            <person name="Wilkins M.J."/>
            <person name="Karaoz U."/>
            <person name="Brodie E.L."/>
            <person name="Williams K.H."/>
            <person name="Hubbard S.S."/>
            <person name="Banfield J.F."/>
        </authorList>
    </citation>
    <scope>NUCLEOTIDE SEQUENCE [LARGE SCALE GENOMIC DNA]</scope>
</reference>
<feature type="domain" description="Alkyl hydroperoxide reductase subunit C/ Thiol specific antioxidant" evidence="1">
    <location>
        <begin position="4"/>
        <end position="62"/>
    </location>
</feature>
<dbReference type="GO" id="GO:0016209">
    <property type="term" value="F:antioxidant activity"/>
    <property type="evidence" value="ECO:0007669"/>
    <property type="project" value="InterPro"/>
</dbReference>
<accession>A0A1F2WMW1</accession>
<protein>
    <recommendedName>
        <fullName evidence="1">Alkyl hydroperoxide reductase subunit C/ Thiol specific antioxidant domain-containing protein</fullName>
    </recommendedName>
</protein>
<dbReference type="InterPro" id="IPR036249">
    <property type="entry name" value="Thioredoxin-like_sf"/>
</dbReference>
<dbReference type="Pfam" id="PF00578">
    <property type="entry name" value="AhpC-TSA"/>
    <property type="match status" value="1"/>
</dbReference>
<dbReference type="InterPro" id="IPR000866">
    <property type="entry name" value="AhpC/TSA"/>
</dbReference>
<dbReference type="SUPFAM" id="SSF52833">
    <property type="entry name" value="Thioredoxin-like"/>
    <property type="match status" value="1"/>
</dbReference>
<organism evidence="2 3">
    <name type="scientific">Candidatus Solincola sediminis</name>
    <dbReference type="NCBI Taxonomy" id="1797199"/>
    <lineage>
        <taxon>Bacteria</taxon>
        <taxon>Bacillati</taxon>
        <taxon>Actinomycetota</taxon>
        <taxon>Candidatus Geothermincolia</taxon>
        <taxon>Candidatus Geothermincolales</taxon>
        <taxon>Candidatus Geothermincolaceae</taxon>
        <taxon>Candidatus Solincola</taxon>
    </lineage>
</organism>
<dbReference type="STRING" id="1797197.A2Y75_08525"/>
<dbReference type="GO" id="GO:0016491">
    <property type="term" value="F:oxidoreductase activity"/>
    <property type="evidence" value="ECO:0007669"/>
    <property type="project" value="InterPro"/>
</dbReference>
<dbReference type="Proteomes" id="UP000177876">
    <property type="component" value="Unassembled WGS sequence"/>
</dbReference>
<evidence type="ECO:0000259" key="1">
    <source>
        <dbReference type="Pfam" id="PF00578"/>
    </source>
</evidence>
<sequence length="95" mass="10896">MAQKREGMQEFLRHHKYPFPLLSDERRQVVKEYGVYVAVNFESFNIARPGEFILDANGTIKFIYIGSMQTDFPPDEVIFDVIDDLKPGSPTKKAG</sequence>
<comment type="caution">
    <text evidence="2">The sequence shown here is derived from an EMBL/GenBank/DDBJ whole genome shotgun (WGS) entry which is preliminary data.</text>
</comment>
<evidence type="ECO:0000313" key="2">
    <source>
        <dbReference type="EMBL" id="OFW58194.1"/>
    </source>
</evidence>
<dbReference type="AlphaFoldDB" id="A0A1F2WMW1"/>
<dbReference type="Gene3D" id="3.40.30.10">
    <property type="entry name" value="Glutaredoxin"/>
    <property type="match status" value="1"/>
</dbReference>